<dbReference type="PANTHER" id="PTHR48225">
    <property type="entry name" value="HORMA DOMAIN-CONTAINING PROTEIN 1"/>
    <property type="match status" value="1"/>
</dbReference>
<dbReference type="STRING" id="31033.ENSTRUP00000055596"/>
<dbReference type="FunCoup" id="A0A3B5KD39">
    <property type="interactions" value="1"/>
</dbReference>
<evidence type="ECO:0000256" key="1">
    <source>
        <dbReference type="ARBA" id="ARBA00004123"/>
    </source>
</evidence>
<dbReference type="GO" id="GO:0051321">
    <property type="term" value="P:meiotic cell cycle"/>
    <property type="evidence" value="ECO:0007669"/>
    <property type="project" value="UniProtKB-KW"/>
</dbReference>
<feature type="domain" description="HORMA" evidence="7">
    <location>
        <begin position="30"/>
        <end position="231"/>
    </location>
</feature>
<feature type="compositionally biased region" description="Basic and acidic residues" evidence="6">
    <location>
        <begin position="265"/>
        <end position="278"/>
    </location>
</feature>
<dbReference type="PANTHER" id="PTHR48225:SF4">
    <property type="entry name" value="ZEBRAFISH TESTIS-EXPRESSED 38"/>
    <property type="match status" value="1"/>
</dbReference>
<feature type="compositionally biased region" description="Polar residues" evidence="6">
    <location>
        <begin position="243"/>
        <end position="263"/>
    </location>
</feature>
<evidence type="ECO:0000313" key="9">
    <source>
        <dbReference type="Proteomes" id="UP000005226"/>
    </source>
</evidence>
<dbReference type="InterPro" id="IPR036570">
    <property type="entry name" value="HORMA_dom_sf"/>
</dbReference>
<evidence type="ECO:0000256" key="3">
    <source>
        <dbReference type="ARBA" id="ARBA00022454"/>
    </source>
</evidence>
<reference evidence="8 9" key="1">
    <citation type="journal article" date="2011" name="Genome Biol. Evol.">
        <title>Integration of the genetic map and genome assembly of fugu facilitates insights into distinct features of genome evolution in teleosts and mammals.</title>
        <authorList>
            <person name="Kai W."/>
            <person name="Kikuchi K."/>
            <person name="Tohari S."/>
            <person name="Chew A.K."/>
            <person name="Tay A."/>
            <person name="Fujiwara A."/>
            <person name="Hosoya S."/>
            <person name="Suetake H."/>
            <person name="Naruse K."/>
            <person name="Brenner S."/>
            <person name="Suzuki Y."/>
            <person name="Venkatesh B."/>
        </authorList>
    </citation>
    <scope>NUCLEOTIDE SEQUENCE [LARGE SCALE GENOMIC DNA]</scope>
</reference>
<dbReference type="InParanoid" id="A0A3B5KD39"/>
<sequence length="309" mass="35781">MAAGKMCVRKRNTETAEWTGLFLNEHKTEQESLVFVKRMMAVAVSSITYLRGIFPEDAYRSRYLEDLCIKVLREECSNSGANKIVKWMMGCFDAMEKQYLQIVFIGVYTDPEKPDCIIESYHFKFKYPEKGPQMDIQRNNEMEMHVPLENTKRASMLLIRKLFLLMQNLDILPNKVYLTMKLYYYDDITPAHYQPPGFKEGECDSLWFEGKAVHFRVGEVQTAFHTLKVRVSAKEDRLKKLQEGQQLNGTVQASQGDLPSSKSEVLCKKPCDDEKLPSEDESAQFKKPMKSLAKRTTATKRGGRKKRRI</sequence>
<dbReference type="OMA" id="GCFHALE"/>
<comment type="subcellular location">
    <subcellularLocation>
        <location evidence="2">Chromosome</location>
    </subcellularLocation>
    <subcellularLocation>
        <location evidence="1">Nucleus</location>
    </subcellularLocation>
</comment>
<accession>A0A3B5KD39</accession>
<dbReference type="GeneID" id="101062435"/>
<name>A0A3B5KD39_TAKRU</name>
<dbReference type="RefSeq" id="XP_003975869.3">
    <property type="nucleotide sequence ID" value="XM_003975820.3"/>
</dbReference>
<dbReference type="Proteomes" id="UP000005226">
    <property type="component" value="Chromosome 22"/>
</dbReference>
<dbReference type="GO" id="GO:0005634">
    <property type="term" value="C:nucleus"/>
    <property type="evidence" value="ECO:0007669"/>
    <property type="project" value="UniProtKB-SubCell"/>
</dbReference>
<evidence type="ECO:0000256" key="5">
    <source>
        <dbReference type="ARBA" id="ARBA00023254"/>
    </source>
</evidence>
<dbReference type="Pfam" id="PF02301">
    <property type="entry name" value="HORMA"/>
    <property type="match status" value="1"/>
</dbReference>
<reference evidence="8" key="3">
    <citation type="submission" date="2025-09" db="UniProtKB">
        <authorList>
            <consortium name="Ensembl"/>
        </authorList>
    </citation>
    <scope>IDENTIFICATION</scope>
</reference>
<protein>
    <submittedName>
        <fullName evidence="8">Zebrafish testis-expressed 38</fullName>
    </submittedName>
</protein>
<evidence type="ECO:0000256" key="2">
    <source>
        <dbReference type="ARBA" id="ARBA00004286"/>
    </source>
</evidence>
<proteinExistence type="predicted"/>
<dbReference type="InterPro" id="IPR051294">
    <property type="entry name" value="HORMA_MeioticProgression"/>
</dbReference>
<feature type="region of interest" description="Disordered" evidence="6">
    <location>
        <begin position="243"/>
        <end position="309"/>
    </location>
</feature>
<dbReference type="GeneTree" id="ENSGT00390000018130"/>
<dbReference type="GO" id="GO:0005694">
    <property type="term" value="C:chromosome"/>
    <property type="evidence" value="ECO:0007669"/>
    <property type="project" value="UniProtKB-SubCell"/>
</dbReference>
<dbReference type="InterPro" id="IPR003511">
    <property type="entry name" value="HORMA_dom"/>
</dbReference>
<evidence type="ECO:0000256" key="6">
    <source>
        <dbReference type="SAM" id="MobiDB-lite"/>
    </source>
</evidence>
<evidence type="ECO:0000259" key="7">
    <source>
        <dbReference type="PROSITE" id="PS50815"/>
    </source>
</evidence>
<keyword evidence="4" id="KW-0539">Nucleus</keyword>
<keyword evidence="5" id="KW-0469">Meiosis</keyword>
<evidence type="ECO:0000256" key="4">
    <source>
        <dbReference type="ARBA" id="ARBA00023242"/>
    </source>
</evidence>
<dbReference type="SUPFAM" id="SSF56019">
    <property type="entry name" value="The spindle assembly checkpoint protein mad2"/>
    <property type="match status" value="1"/>
</dbReference>
<dbReference type="AlphaFoldDB" id="A0A3B5KD39"/>
<keyword evidence="9" id="KW-1185">Reference proteome</keyword>
<dbReference type="Gene3D" id="3.30.900.10">
    <property type="entry name" value="HORMA domain"/>
    <property type="match status" value="1"/>
</dbReference>
<gene>
    <name evidence="8" type="primary">zte38</name>
</gene>
<organism evidence="8 9">
    <name type="scientific">Takifugu rubripes</name>
    <name type="common">Japanese pufferfish</name>
    <name type="synonym">Fugu rubripes</name>
    <dbReference type="NCBI Taxonomy" id="31033"/>
    <lineage>
        <taxon>Eukaryota</taxon>
        <taxon>Metazoa</taxon>
        <taxon>Chordata</taxon>
        <taxon>Craniata</taxon>
        <taxon>Vertebrata</taxon>
        <taxon>Euteleostomi</taxon>
        <taxon>Actinopterygii</taxon>
        <taxon>Neopterygii</taxon>
        <taxon>Teleostei</taxon>
        <taxon>Neoteleostei</taxon>
        <taxon>Acanthomorphata</taxon>
        <taxon>Eupercaria</taxon>
        <taxon>Tetraodontiformes</taxon>
        <taxon>Tetradontoidea</taxon>
        <taxon>Tetraodontidae</taxon>
        <taxon>Takifugu</taxon>
    </lineage>
</organism>
<reference evidence="8" key="2">
    <citation type="submission" date="2025-08" db="UniProtKB">
        <authorList>
            <consortium name="Ensembl"/>
        </authorList>
    </citation>
    <scope>IDENTIFICATION</scope>
</reference>
<dbReference type="Ensembl" id="ENSTRUT00000054190.2">
    <property type="protein sequence ID" value="ENSTRUP00000055596.2"/>
    <property type="gene ID" value="ENSTRUG00000020518.2"/>
</dbReference>
<dbReference type="PROSITE" id="PS50815">
    <property type="entry name" value="HORMA"/>
    <property type="match status" value="1"/>
</dbReference>
<keyword evidence="3" id="KW-0158">Chromosome</keyword>
<evidence type="ECO:0000313" key="8">
    <source>
        <dbReference type="Ensembl" id="ENSTRUP00000055596.2"/>
    </source>
</evidence>
<feature type="compositionally biased region" description="Basic residues" evidence="6">
    <location>
        <begin position="287"/>
        <end position="309"/>
    </location>
</feature>